<keyword evidence="2" id="KW-1185">Reference proteome</keyword>
<proteinExistence type="predicted"/>
<protein>
    <submittedName>
        <fullName evidence="1">Uncharacterized protein</fullName>
    </submittedName>
</protein>
<evidence type="ECO:0000313" key="1">
    <source>
        <dbReference type="EMBL" id="MFB2878666.1"/>
    </source>
</evidence>
<comment type="caution">
    <text evidence="1">The sequence shown here is derived from an EMBL/GenBank/DDBJ whole genome shotgun (WGS) entry which is preliminary data.</text>
</comment>
<dbReference type="Proteomes" id="UP001576774">
    <property type="component" value="Unassembled WGS sequence"/>
</dbReference>
<sequence length="206" mass="23000">MKGRTILGLMVSLTVFGAWSLAVLAQSQRHPTTAEMQKLRQEFRQNIRSIQNDAQRADYIRDRRNQTELQNRELFVSTWSKVDSTIAPFVGSWSGWEESIKIYPSNVRGRVCIIVTGEGYGSFTIGSVSNGQILTNNGQVIFKEGNYLGIAGVYNNTPINALKIPLHSPKLIERITQLSGITEVKEKNRIIQQFNAAGCTDSLPRG</sequence>
<name>A0ABV4X8P4_9CYAN</name>
<dbReference type="EMBL" id="JBHFNQ010000132">
    <property type="protein sequence ID" value="MFB2878666.1"/>
    <property type="molecule type" value="Genomic_DNA"/>
</dbReference>
<organism evidence="1 2">
    <name type="scientific">Floridaenema aerugineum BLCC-F46</name>
    <dbReference type="NCBI Taxonomy" id="3153654"/>
    <lineage>
        <taxon>Bacteria</taxon>
        <taxon>Bacillati</taxon>
        <taxon>Cyanobacteriota</taxon>
        <taxon>Cyanophyceae</taxon>
        <taxon>Oscillatoriophycideae</taxon>
        <taxon>Aerosakkonematales</taxon>
        <taxon>Aerosakkonemataceae</taxon>
        <taxon>Floridanema</taxon>
        <taxon>Floridanema aerugineum</taxon>
    </lineage>
</organism>
<accession>A0ABV4X8P4</accession>
<reference evidence="1 2" key="1">
    <citation type="submission" date="2024-09" db="EMBL/GenBank/DDBJ databases">
        <title>Floridaenema gen nov. (Aerosakkonemataceae, Aerosakkonematales ord. nov., Cyanobacteria) from benthic tropical and subtropical fresh waters, with the description of four new species.</title>
        <authorList>
            <person name="Moretto J.A."/>
            <person name="Berthold D.E."/>
            <person name="Lefler F.W."/>
            <person name="Huang I.-S."/>
            <person name="Laughinghouse H. IV."/>
        </authorList>
    </citation>
    <scope>NUCLEOTIDE SEQUENCE [LARGE SCALE GENOMIC DNA]</scope>
    <source>
        <strain evidence="1 2">BLCC-F46</strain>
    </source>
</reference>
<evidence type="ECO:0000313" key="2">
    <source>
        <dbReference type="Proteomes" id="UP001576774"/>
    </source>
</evidence>
<gene>
    <name evidence="1" type="ORF">ACE1CC_17590</name>
</gene>
<dbReference type="RefSeq" id="WP_413271731.1">
    <property type="nucleotide sequence ID" value="NZ_JBHFNQ010000132.1"/>
</dbReference>